<evidence type="ECO:0000259" key="9">
    <source>
        <dbReference type="Pfam" id="PF11967"/>
    </source>
</evidence>
<keyword evidence="6 8" id="KW-0234">DNA repair</keyword>
<dbReference type="GO" id="GO:0006310">
    <property type="term" value="P:DNA recombination"/>
    <property type="evidence" value="ECO:0007669"/>
    <property type="project" value="UniProtKB-UniRule"/>
</dbReference>
<gene>
    <name evidence="8" type="primary">recO</name>
    <name evidence="10" type="ORF">P873_12715</name>
</gene>
<evidence type="ECO:0000313" key="10">
    <source>
        <dbReference type="EMBL" id="KFN49001.1"/>
    </source>
</evidence>
<dbReference type="Pfam" id="PF11967">
    <property type="entry name" value="RecO_N"/>
    <property type="match status" value="1"/>
</dbReference>
<evidence type="ECO:0000256" key="5">
    <source>
        <dbReference type="ARBA" id="ARBA00023172"/>
    </source>
</evidence>
<feature type="domain" description="DNA replication/recombination mediator RecO N-terminal" evidence="9">
    <location>
        <begin position="1"/>
        <end position="78"/>
    </location>
</feature>
<reference evidence="10 11" key="1">
    <citation type="submission" date="2013-09" db="EMBL/GenBank/DDBJ databases">
        <title>Genome sequencing of Arenimonas composti.</title>
        <authorList>
            <person name="Chen F."/>
            <person name="Wang G."/>
        </authorList>
    </citation>
    <scope>NUCLEOTIDE SEQUENCE [LARGE SCALE GENOMIC DNA]</scope>
    <source>
        <strain evidence="10 11">TR7-09</strain>
    </source>
</reference>
<comment type="similarity">
    <text evidence="2 8">Belongs to the RecO family.</text>
</comment>
<dbReference type="Pfam" id="PF02565">
    <property type="entry name" value="RecO_C"/>
    <property type="match status" value="1"/>
</dbReference>
<comment type="function">
    <text evidence="1 8">Involved in DNA repair and RecF pathway recombination.</text>
</comment>
<name>A0A091BBB1_9GAMM</name>
<evidence type="ECO:0000256" key="4">
    <source>
        <dbReference type="ARBA" id="ARBA00022763"/>
    </source>
</evidence>
<evidence type="ECO:0000256" key="2">
    <source>
        <dbReference type="ARBA" id="ARBA00007452"/>
    </source>
</evidence>
<dbReference type="NCBIfam" id="TIGR00613">
    <property type="entry name" value="reco"/>
    <property type="match status" value="1"/>
</dbReference>
<sequence>MRIEGQPAYVLHARPWRETSLIVELLSRDHGRVGVVARGLSGPKRHPLRAALQPLQHVRADWLGRGELGRLLAAEALDAAPLLTGDHLLAAFYVNELLLRLLPRQDPAATLYERYGELRAELAATTPLAWTLRRFERDLLDLLGYGLPLDTSADGRAIDPAARYRLDPELGPVRDPHHGAGSASGAALLALAADRLPPPAQLAELRPALRAVLRSHLGGAPLKSWSLMGDLAELAAPRGE</sequence>
<dbReference type="GO" id="GO:0006302">
    <property type="term" value="P:double-strand break repair"/>
    <property type="evidence" value="ECO:0007669"/>
    <property type="project" value="TreeGrafter"/>
</dbReference>
<dbReference type="STRING" id="1121013.GCA_000426365_00753"/>
<dbReference type="HAMAP" id="MF_00201">
    <property type="entry name" value="RecO"/>
    <property type="match status" value="1"/>
</dbReference>
<dbReference type="RefSeq" id="WP_026816215.1">
    <property type="nucleotide sequence ID" value="NZ_AUFF01000001.1"/>
</dbReference>
<dbReference type="OrthoDB" id="9804792at2"/>
<dbReference type="PANTHER" id="PTHR33991:SF1">
    <property type="entry name" value="DNA REPAIR PROTEIN RECO"/>
    <property type="match status" value="1"/>
</dbReference>
<dbReference type="AlphaFoldDB" id="A0A091BBB1"/>
<dbReference type="InterPro" id="IPR003717">
    <property type="entry name" value="RecO"/>
</dbReference>
<dbReference type="InterPro" id="IPR022572">
    <property type="entry name" value="DNA_rep/recomb_RecO_N"/>
</dbReference>
<evidence type="ECO:0000256" key="7">
    <source>
        <dbReference type="ARBA" id="ARBA00033409"/>
    </source>
</evidence>
<keyword evidence="5 8" id="KW-0233">DNA recombination</keyword>
<dbReference type="PANTHER" id="PTHR33991">
    <property type="entry name" value="DNA REPAIR PROTEIN RECO"/>
    <property type="match status" value="1"/>
</dbReference>
<accession>A0A091BBB1</accession>
<dbReference type="EMBL" id="AWXU01000044">
    <property type="protein sequence ID" value="KFN49001.1"/>
    <property type="molecule type" value="Genomic_DNA"/>
</dbReference>
<comment type="caution">
    <text evidence="10">The sequence shown here is derived from an EMBL/GenBank/DDBJ whole genome shotgun (WGS) entry which is preliminary data.</text>
</comment>
<dbReference type="InterPro" id="IPR042242">
    <property type="entry name" value="RecO_C"/>
</dbReference>
<keyword evidence="4 8" id="KW-0227">DNA damage</keyword>
<dbReference type="InterPro" id="IPR012340">
    <property type="entry name" value="NA-bd_OB-fold"/>
</dbReference>
<dbReference type="Gene3D" id="2.40.50.140">
    <property type="entry name" value="Nucleic acid-binding proteins"/>
    <property type="match status" value="1"/>
</dbReference>
<dbReference type="GO" id="GO:0043590">
    <property type="term" value="C:bacterial nucleoid"/>
    <property type="evidence" value="ECO:0007669"/>
    <property type="project" value="TreeGrafter"/>
</dbReference>
<evidence type="ECO:0000256" key="6">
    <source>
        <dbReference type="ARBA" id="ARBA00023204"/>
    </source>
</evidence>
<evidence type="ECO:0000256" key="8">
    <source>
        <dbReference type="HAMAP-Rule" id="MF_00201"/>
    </source>
</evidence>
<keyword evidence="11" id="KW-1185">Reference proteome</keyword>
<protein>
    <recommendedName>
        <fullName evidence="3 8">DNA repair protein RecO</fullName>
    </recommendedName>
    <alternativeName>
        <fullName evidence="7 8">Recombination protein O</fullName>
    </alternativeName>
</protein>
<evidence type="ECO:0000256" key="3">
    <source>
        <dbReference type="ARBA" id="ARBA00021310"/>
    </source>
</evidence>
<dbReference type="eggNOG" id="COG1381">
    <property type="taxonomic scope" value="Bacteria"/>
</dbReference>
<dbReference type="Proteomes" id="UP000029391">
    <property type="component" value="Unassembled WGS sequence"/>
</dbReference>
<dbReference type="Gene3D" id="1.20.1440.120">
    <property type="entry name" value="Recombination protein O, C-terminal domain"/>
    <property type="match status" value="1"/>
</dbReference>
<organism evidence="10 11">
    <name type="scientific">Arenimonas composti TR7-09 = DSM 18010</name>
    <dbReference type="NCBI Taxonomy" id="1121013"/>
    <lineage>
        <taxon>Bacteria</taxon>
        <taxon>Pseudomonadati</taxon>
        <taxon>Pseudomonadota</taxon>
        <taxon>Gammaproteobacteria</taxon>
        <taxon>Lysobacterales</taxon>
        <taxon>Lysobacteraceae</taxon>
        <taxon>Arenimonas</taxon>
    </lineage>
</organism>
<evidence type="ECO:0000256" key="1">
    <source>
        <dbReference type="ARBA" id="ARBA00003065"/>
    </source>
</evidence>
<evidence type="ECO:0000313" key="11">
    <source>
        <dbReference type="Proteomes" id="UP000029391"/>
    </source>
</evidence>
<dbReference type="SUPFAM" id="SSF50249">
    <property type="entry name" value="Nucleic acid-binding proteins"/>
    <property type="match status" value="1"/>
</dbReference>
<proteinExistence type="inferred from homology"/>